<feature type="signal peptide" evidence="7">
    <location>
        <begin position="1"/>
        <end position="17"/>
    </location>
</feature>
<dbReference type="SMART" id="SM00812">
    <property type="entry name" value="Alpha_L_fucos"/>
    <property type="match status" value="1"/>
</dbReference>
<reference evidence="10 11" key="1">
    <citation type="submission" date="2019-04" db="EMBL/GenBank/DDBJ databases">
        <authorList>
            <person name="Van Vliet M D."/>
        </authorList>
    </citation>
    <scope>NUCLEOTIDE SEQUENCE [LARGE SCALE GENOMIC DNA]</scope>
    <source>
        <strain evidence="10 11">F21</strain>
    </source>
</reference>
<keyword evidence="6" id="KW-0326">Glycosidase</keyword>
<sequence length="533" mass="59922">MKIIPRMVVLASCLLMAGCATTTYEANWDSLRQHENPDWALDAKFGIYAHWGPYSEAGAWKDNPYANWGNYYATCYQGIYHPDPTEARRKSFEKRYGSITTGAGYRDLCKDFTASKFDPESWADLVKRSGAKYAGICAIHHDGYAMWDSAITPHSAGTTGPKRDLLGEILKAFEERDLKTIATFHHARTYQQFQGKRKRLTAAGVTGVDLLDPASEDYYWFLGPKERFIKNRKALTYEVIDKYKPDMLWFDGGGGGFGTEEILAYYFNMGLSENKEVAVHNKGNFGTNFGIYSYENGAHRPGFVDWPWEDDTPSGIGWCDWPWWYGIEYKKPRDVVVRLADLVARNGGLLLSMNPRSDGSFDQGQIDLLEGIGMWLGQNGEAIYSTRPWIVYAEGHIDPVFSQEEDCTIPFHYAYGKEARPTQPDTSKFDATDIRFTAKGNTLYAIQLDLPTGGKTVIHSLGDKTKVSSKNKITGIELIGHGEVPFTRTADLLEIELPKNLPNDWALAFRISVGGKLEHRVLAGKNTIVPMQL</sequence>
<evidence type="ECO:0000256" key="7">
    <source>
        <dbReference type="SAM" id="SignalP"/>
    </source>
</evidence>
<evidence type="ECO:0000256" key="6">
    <source>
        <dbReference type="ARBA" id="ARBA00023295"/>
    </source>
</evidence>
<dbReference type="SUPFAM" id="SSF51445">
    <property type="entry name" value="(Trans)glycosidases"/>
    <property type="match status" value="1"/>
</dbReference>
<evidence type="ECO:0000256" key="1">
    <source>
        <dbReference type="ARBA" id="ARBA00004071"/>
    </source>
</evidence>
<feature type="chain" id="PRO_5025462665" description="alpha-L-fucosidase" evidence="7">
    <location>
        <begin position="18"/>
        <end position="533"/>
    </location>
</feature>
<dbReference type="PRINTS" id="PR00741">
    <property type="entry name" value="GLHYDRLASE29"/>
</dbReference>
<evidence type="ECO:0000259" key="8">
    <source>
        <dbReference type="Pfam" id="PF01120"/>
    </source>
</evidence>
<evidence type="ECO:0000256" key="2">
    <source>
        <dbReference type="ARBA" id="ARBA00007951"/>
    </source>
</evidence>
<dbReference type="Pfam" id="PF01120">
    <property type="entry name" value="Alpha_L_fucos"/>
    <property type="match status" value="1"/>
</dbReference>
<name>A0A6C2UFS9_9BACT</name>
<dbReference type="PROSITE" id="PS51257">
    <property type="entry name" value="PROKAR_LIPOPROTEIN"/>
    <property type="match status" value="1"/>
</dbReference>
<dbReference type="PANTHER" id="PTHR10030">
    <property type="entry name" value="ALPHA-L-FUCOSIDASE"/>
    <property type="match status" value="1"/>
</dbReference>
<protein>
    <recommendedName>
        <fullName evidence="3">alpha-L-fucosidase</fullName>
        <ecNumber evidence="3">3.2.1.51</ecNumber>
    </recommendedName>
</protein>
<evidence type="ECO:0000256" key="4">
    <source>
        <dbReference type="ARBA" id="ARBA00022729"/>
    </source>
</evidence>
<dbReference type="Proteomes" id="UP000346198">
    <property type="component" value="Unassembled WGS sequence"/>
</dbReference>
<gene>
    <name evidence="10" type="ORF">SCARR_00786</name>
</gene>
<comment type="similarity">
    <text evidence="2">Belongs to the glycosyl hydrolase 29 family.</text>
</comment>
<organism evidence="10 11">
    <name type="scientific">Pontiella sulfatireligans</name>
    <dbReference type="NCBI Taxonomy" id="2750658"/>
    <lineage>
        <taxon>Bacteria</taxon>
        <taxon>Pseudomonadati</taxon>
        <taxon>Kiritimatiellota</taxon>
        <taxon>Kiritimatiellia</taxon>
        <taxon>Kiritimatiellales</taxon>
        <taxon>Pontiellaceae</taxon>
        <taxon>Pontiella</taxon>
    </lineage>
</organism>
<dbReference type="InterPro" id="IPR031919">
    <property type="entry name" value="Fucosidase_C"/>
</dbReference>
<evidence type="ECO:0000313" key="11">
    <source>
        <dbReference type="Proteomes" id="UP000346198"/>
    </source>
</evidence>
<dbReference type="EC" id="3.2.1.51" evidence="3"/>
<dbReference type="RefSeq" id="WP_136060189.1">
    <property type="nucleotide sequence ID" value="NZ_CAAHFH010000001.1"/>
</dbReference>
<keyword evidence="5" id="KW-0378">Hydrolase</keyword>
<dbReference type="AlphaFoldDB" id="A0A6C2UFS9"/>
<evidence type="ECO:0000256" key="5">
    <source>
        <dbReference type="ARBA" id="ARBA00022801"/>
    </source>
</evidence>
<dbReference type="EMBL" id="CAAHFH010000001">
    <property type="protein sequence ID" value="VGO18733.1"/>
    <property type="molecule type" value="Genomic_DNA"/>
</dbReference>
<dbReference type="InterPro" id="IPR013780">
    <property type="entry name" value="Glyco_hydro_b"/>
</dbReference>
<feature type="domain" description="Alpha-L-fucosidase C-terminal" evidence="9">
    <location>
        <begin position="432"/>
        <end position="511"/>
    </location>
</feature>
<dbReference type="InterPro" id="IPR057739">
    <property type="entry name" value="Glyco_hydro_29_N"/>
</dbReference>
<dbReference type="InterPro" id="IPR017853">
    <property type="entry name" value="GH"/>
</dbReference>
<dbReference type="InterPro" id="IPR016286">
    <property type="entry name" value="FUC_metazoa-typ"/>
</dbReference>
<feature type="domain" description="Glycoside hydrolase family 29 N-terminal" evidence="8">
    <location>
        <begin position="20"/>
        <end position="381"/>
    </location>
</feature>
<dbReference type="GO" id="GO:0005764">
    <property type="term" value="C:lysosome"/>
    <property type="evidence" value="ECO:0007669"/>
    <property type="project" value="TreeGrafter"/>
</dbReference>
<accession>A0A6C2UFS9</accession>
<proteinExistence type="inferred from homology"/>
<dbReference type="Pfam" id="PF16757">
    <property type="entry name" value="Fucosidase_C"/>
    <property type="match status" value="1"/>
</dbReference>
<dbReference type="GO" id="GO:0016139">
    <property type="term" value="P:glycoside catabolic process"/>
    <property type="evidence" value="ECO:0007669"/>
    <property type="project" value="TreeGrafter"/>
</dbReference>
<dbReference type="GO" id="GO:0006004">
    <property type="term" value="P:fucose metabolic process"/>
    <property type="evidence" value="ECO:0007669"/>
    <property type="project" value="InterPro"/>
</dbReference>
<dbReference type="GO" id="GO:0004560">
    <property type="term" value="F:alpha-L-fucosidase activity"/>
    <property type="evidence" value="ECO:0007669"/>
    <property type="project" value="InterPro"/>
</dbReference>
<dbReference type="InterPro" id="IPR000933">
    <property type="entry name" value="Glyco_hydro_29"/>
</dbReference>
<evidence type="ECO:0000313" key="10">
    <source>
        <dbReference type="EMBL" id="VGO18733.1"/>
    </source>
</evidence>
<dbReference type="Gene3D" id="3.20.20.80">
    <property type="entry name" value="Glycosidases"/>
    <property type="match status" value="1"/>
</dbReference>
<dbReference type="PANTHER" id="PTHR10030:SF37">
    <property type="entry name" value="ALPHA-L-FUCOSIDASE-RELATED"/>
    <property type="match status" value="1"/>
</dbReference>
<evidence type="ECO:0000259" key="9">
    <source>
        <dbReference type="Pfam" id="PF16757"/>
    </source>
</evidence>
<evidence type="ECO:0000256" key="3">
    <source>
        <dbReference type="ARBA" id="ARBA00012662"/>
    </source>
</evidence>
<comment type="function">
    <text evidence="1">Alpha-L-fucosidase is responsible for hydrolyzing the alpha-1,6-linked fucose joined to the reducing-end N-acetylglucosamine of the carbohydrate moieties of glycoproteins.</text>
</comment>
<dbReference type="Gene3D" id="2.60.40.1180">
    <property type="entry name" value="Golgi alpha-mannosidase II"/>
    <property type="match status" value="1"/>
</dbReference>
<keyword evidence="11" id="KW-1185">Reference proteome</keyword>
<keyword evidence="4 7" id="KW-0732">Signal</keyword>